<accession>A0A419T024</accession>
<gene>
    <name evidence="2" type="ORF">BET01_21100</name>
</gene>
<dbReference type="RefSeq" id="WP_120197424.1">
    <property type="nucleotide sequence ID" value="NZ_MCIA01000028.1"/>
</dbReference>
<dbReference type="EMBL" id="MCIA01000028">
    <property type="protein sequence ID" value="RKD30867.1"/>
    <property type="molecule type" value="Genomic_DNA"/>
</dbReference>
<dbReference type="SUPFAM" id="SSF159713">
    <property type="entry name" value="Dhaf3308-like"/>
    <property type="match status" value="1"/>
</dbReference>
<dbReference type="Proteomes" id="UP000284277">
    <property type="component" value="Unassembled WGS sequence"/>
</dbReference>
<proteinExistence type="predicted"/>
<name>A0A419T024_9FIRM</name>
<protein>
    <recommendedName>
        <fullName evidence="1">Putative heavy-metal chelation domain-containing protein</fullName>
    </recommendedName>
</protein>
<dbReference type="AlphaFoldDB" id="A0A419T024"/>
<reference evidence="2 3" key="1">
    <citation type="submission" date="2016-08" db="EMBL/GenBank/DDBJ databases">
        <title>A new outlook on sporulation: Clostridium algidixylanolyticum.</title>
        <authorList>
            <person name="Poppleton D.I."/>
            <person name="Gribaldo S."/>
        </authorList>
    </citation>
    <scope>NUCLEOTIDE SEQUENCE [LARGE SCALE GENOMIC DNA]</scope>
    <source>
        <strain evidence="2 3">SPL73</strain>
    </source>
</reference>
<dbReference type="Pfam" id="PF04016">
    <property type="entry name" value="DUF364"/>
    <property type="match status" value="1"/>
</dbReference>
<sequence length="279" mass="32292">MKDLSIAMEMIQKNHKIYKEPMPIIKEFVLGHRWFMVSDTNDKLSMSLRVGKEKDLDEFEKILKSFIGRPADDCVYELINRADPELRIIAASLCNLLSKPFNSADRLKDRGIIRTEGRIFDYDVKDKKVGIIGYGLYNEVFLGKCKEFHAFDFRDPKGILNYRIGNEMKVYPENIYWHLGDNALEHEDVLESLDIVVMTGCTIVNNTYKDILKTCKNAKIRGIYGPSAELCPEYLFDLGYNYIFSASVRDKEAFYQSNFAAIPEGMDLSYMDNYELRCV</sequence>
<dbReference type="Gene3D" id="3.40.50.11590">
    <property type="match status" value="1"/>
</dbReference>
<dbReference type="OrthoDB" id="358386at2"/>
<keyword evidence="3" id="KW-1185">Reference proteome</keyword>
<evidence type="ECO:0000313" key="3">
    <source>
        <dbReference type="Proteomes" id="UP000284277"/>
    </source>
</evidence>
<evidence type="ECO:0000313" key="2">
    <source>
        <dbReference type="EMBL" id="RKD30867.1"/>
    </source>
</evidence>
<organism evidence="2 3">
    <name type="scientific">Lacrimispora algidixylanolytica</name>
    <dbReference type="NCBI Taxonomy" id="94868"/>
    <lineage>
        <taxon>Bacteria</taxon>
        <taxon>Bacillati</taxon>
        <taxon>Bacillota</taxon>
        <taxon>Clostridia</taxon>
        <taxon>Lachnospirales</taxon>
        <taxon>Lachnospiraceae</taxon>
        <taxon>Lacrimispora</taxon>
    </lineage>
</organism>
<feature type="domain" description="Putative heavy-metal chelation" evidence="1">
    <location>
        <begin position="182"/>
        <end position="256"/>
    </location>
</feature>
<comment type="caution">
    <text evidence="2">The sequence shown here is derived from an EMBL/GenBank/DDBJ whole genome shotgun (WGS) entry which is preliminary data.</text>
</comment>
<evidence type="ECO:0000259" key="1">
    <source>
        <dbReference type="Pfam" id="PF04016"/>
    </source>
</evidence>
<dbReference type="InterPro" id="IPR007161">
    <property type="entry name" value="DUF364"/>
</dbReference>